<protein>
    <submittedName>
        <fullName evidence="1">Uncharacterized protein</fullName>
    </submittedName>
</protein>
<accession>A0A3N2GX10</accession>
<reference evidence="1 2" key="1">
    <citation type="submission" date="2018-11" db="EMBL/GenBank/DDBJ databases">
        <title>Sequencing the genomes of 1000 actinobacteria strains.</title>
        <authorList>
            <person name="Klenk H.-P."/>
        </authorList>
    </citation>
    <scope>NUCLEOTIDE SEQUENCE [LARGE SCALE GENOMIC DNA]</scope>
    <source>
        <strain evidence="1 2">DSM 44348</strain>
    </source>
</reference>
<evidence type="ECO:0000313" key="2">
    <source>
        <dbReference type="Proteomes" id="UP000274843"/>
    </source>
</evidence>
<dbReference type="EMBL" id="RKHY01000001">
    <property type="protein sequence ID" value="ROS41174.1"/>
    <property type="molecule type" value="Genomic_DNA"/>
</dbReference>
<evidence type="ECO:0000313" key="1">
    <source>
        <dbReference type="EMBL" id="ROS41174.1"/>
    </source>
</evidence>
<dbReference type="Proteomes" id="UP000274843">
    <property type="component" value="Unassembled WGS sequence"/>
</dbReference>
<comment type="caution">
    <text evidence="1">The sequence shown here is derived from an EMBL/GenBank/DDBJ whole genome shotgun (WGS) entry which is preliminary data.</text>
</comment>
<dbReference type="RefSeq" id="WP_020422262.1">
    <property type="nucleotide sequence ID" value="NZ_CBDRBK010000005.1"/>
</dbReference>
<sequence>MLLAGGLMFVLTLVYLVLCTCTGRFRELKEELKNPAENEPGGVLKTEN</sequence>
<name>A0A3N2GX10_9PSEU</name>
<dbReference type="GeneID" id="301849312"/>
<keyword evidence="2" id="KW-1185">Reference proteome</keyword>
<dbReference type="AlphaFoldDB" id="A0A3N2GX10"/>
<proteinExistence type="predicted"/>
<organism evidence="1 2">
    <name type="scientific">Amycolatopsis thermoflava</name>
    <dbReference type="NCBI Taxonomy" id="84480"/>
    <lineage>
        <taxon>Bacteria</taxon>
        <taxon>Bacillati</taxon>
        <taxon>Actinomycetota</taxon>
        <taxon>Actinomycetes</taxon>
        <taxon>Pseudonocardiales</taxon>
        <taxon>Pseudonocardiaceae</taxon>
        <taxon>Amycolatopsis</taxon>
        <taxon>Amycolatopsis methanolica group</taxon>
    </lineage>
</organism>
<gene>
    <name evidence="1" type="ORF">EDD35_3526</name>
</gene>